<evidence type="ECO:0000259" key="7">
    <source>
        <dbReference type="PROSITE" id="PS51369"/>
    </source>
</evidence>
<dbReference type="GO" id="GO:0043565">
    <property type="term" value="F:sequence-specific DNA binding"/>
    <property type="evidence" value="ECO:0007669"/>
    <property type="project" value="TreeGrafter"/>
</dbReference>
<dbReference type="OrthoDB" id="1927134at2759"/>
<feature type="region of interest" description="Disordered" evidence="6">
    <location>
        <begin position="87"/>
        <end position="109"/>
    </location>
</feature>
<dbReference type="PANTHER" id="PTHR31072:SF276">
    <property type="entry name" value="SAP DOMAIN-CONTAINING PROTEIN"/>
    <property type="match status" value="1"/>
</dbReference>
<keyword evidence="9" id="KW-1185">Reference proteome</keyword>
<protein>
    <submittedName>
        <fullName evidence="8">Transcription factor TCP4</fullName>
    </submittedName>
</protein>
<keyword evidence="3" id="KW-0238">DNA-binding</keyword>
<name>A0A2I0A7Z4_9ASPA</name>
<dbReference type="AlphaFoldDB" id="A0A2I0A7Z4"/>
<accession>A0A2I0A7Z4</accession>
<comment type="subcellular location">
    <subcellularLocation>
        <location evidence="1">Nucleus</location>
    </subcellularLocation>
</comment>
<sequence>MRGSGEIVEVHGSHIVRPAGRKDRHSKVSTAKGPRDRRLRLSAHTAIQFYDVQDRLGFDRPSKAVDWLIKNAKTAIDELAELPPWHPTAAGASSSAAVNPNTASEKPMPAAEPTGFLPLSLDSDAVAESIKSFFPMMSGAGAAAPAASSDLSSGNQNLRLSLQSFQDPIFPQNPAASGFHQAVFSERTQTMASWNLAGEYELNMPAPAFHPVVFAQRGTLQSSISPFFRPWTAPIDHEMQETTHPAASSFVFASNGGGFPEFRIPARIQGEDDEHDGISNKL</sequence>
<dbReference type="Proteomes" id="UP000236161">
    <property type="component" value="Unassembled WGS sequence"/>
</dbReference>
<evidence type="ECO:0000256" key="4">
    <source>
        <dbReference type="ARBA" id="ARBA00023163"/>
    </source>
</evidence>
<evidence type="ECO:0000313" key="9">
    <source>
        <dbReference type="Proteomes" id="UP000236161"/>
    </source>
</evidence>
<evidence type="ECO:0000256" key="2">
    <source>
        <dbReference type="ARBA" id="ARBA00023015"/>
    </source>
</evidence>
<keyword evidence="4" id="KW-0804">Transcription</keyword>
<dbReference type="PANTHER" id="PTHR31072">
    <property type="entry name" value="TRANSCRIPTION FACTOR TCP4-RELATED"/>
    <property type="match status" value="1"/>
</dbReference>
<reference evidence="8 9" key="1">
    <citation type="journal article" date="2017" name="Nature">
        <title>The Apostasia genome and the evolution of orchids.</title>
        <authorList>
            <person name="Zhang G.Q."/>
            <person name="Liu K.W."/>
            <person name="Li Z."/>
            <person name="Lohaus R."/>
            <person name="Hsiao Y.Y."/>
            <person name="Niu S.C."/>
            <person name="Wang J.Y."/>
            <person name="Lin Y.C."/>
            <person name="Xu Q."/>
            <person name="Chen L.J."/>
            <person name="Yoshida K."/>
            <person name="Fujiwara S."/>
            <person name="Wang Z.W."/>
            <person name="Zhang Y.Q."/>
            <person name="Mitsuda N."/>
            <person name="Wang M."/>
            <person name="Liu G.H."/>
            <person name="Pecoraro L."/>
            <person name="Huang H.X."/>
            <person name="Xiao X.J."/>
            <person name="Lin M."/>
            <person name="Wu X.Y."/>
            <person name="Wu W.L."/>
            <person name="Chen Y.Y."/>
            <person name="Chang S.B."/>
            <person name="Sakamoto S."/>
            <person name="Ohme-Takagi M."/>
            <person name="Yagi M."/>
            <person name="Zeng S.J."/>
            <person name="Shen C.Y."/>
            <person name="Yeh C.M."/>
            <person name="Luo Y.B."/>
            <person name="Tsai W.C."/>
            <person name="Van de Peer Y."/>
            <person name="Liu Z.J."/>
        </authorList>
    </citation>
    <scope>NUCLEOTIDE SEQUENCE [LARGE SCALE GENOMIC DNA]</scope>
    <source>
        <strain evidence="9">cv. Shenzhen</strain>
        <tissue evidence="8">Stem</tissue>
    </source>
</reference>
<feature type="region of interest" description="Disordered" evidence="6">
    <location>
        <begin position="1"/>
        <end position="36"/>
    </location>
</feature>
<dbReference type="InterPro" id="IPR005333">
    <property type="entry name" value="Transcription_factor_TCP"/>
</dbReference>
<evidence type="ECO:0000256" key="5">
    <source>
        <dbReference type="ARBA" id="ARBA00023242"/>
    </source>
</evidence>
<dbReference type="InterPro" id="IPR017887">
    <property type="entry name" value="TF_TCP_subgr"/>
</dbReference>
<dbReference type="STRING" id="1088818.A0A2I0A7Z4"/>
<proteinExistence type="predicted"/>
<dbReference type="GO" id="GO:0005634">
    <property type="term" value="C:nucleus"/>
    <property type="evidence" value="ECO:0007669"/>
    <property type="project" value="UniProtKB-SubCell"/>
</dbReference>
<dbReference type="EMBL" id="KZ452013">
    <property type="protein sequence ID" value="PKA51635.1"/>
    <property type="molecule type" value="Genomic_DNA"/>
</dbReference>
<evidence type="ECO:0000256" key="6">
    <source>
        <dbReference type="SAM" id="MobiDB-lite"/>
    </source>
</evidence>
<gene>
    <name evidence="8" type="primary">TCP4</name>
    <name evidence="8" type="ORF">AXF42_Ash003002</name>
</gene>
<dbReference type="Pfam" id="PF03634">
    <property type="entry name" value="TCP"/>
    <property type="match status" value="1"/>
</dbReference>
<evidence type="ECO:0000256" key="1">
    <source>
        <dbReference type="ARBA" id="ARBA00004123"/>
    </source>
</evidence>
<dbReference type="PROSITE" id="PS51369">
    <property type="entry name" value="TCP"/>
    <property type="match status" value="1"/>
</dbReference>
<keyword evidence="2" id="KW-0805">Transcription regulation</keyword>
<keyword evidence="5" id="KW-0539">Nucleus</keyword>
<feature type="domain" description="TCP" evidence="7">
    <location>
        <begin position="21"/>
        <end position="79"/>
    </location>
</feature>
<evidence type="ECO:0000313" key="8">
    <source>
        <dbReference type="EMBL" id="PKA51635.1"/>
    </source>
</evidence>
<dbReference type="GO" id="GO:0003700">
    <property type="term" value="F:DNA-binding transcription factor activity"/>
    <property type="evidence" value="ECO:0007669"/>
    <property type="project" value="InterPro"/>
</dbReference>
<organism evidence="8 9">
    <name type="scientific">Apostasia shenzhenica</name>
    <dbReference type="NCBI Taxonomy" id="1088818"/>
    <lineage>
        <taxon>Eukaryota</taxon>
        <taxon>Viridiplantae</taxon>
        <taxon>Streptophyta</taxon>
        <taxon>Embryophyta</taxon>
        <taxon>Tracheophyta</taxon>
        <taxon>Spermatophyta</taxon>
        <taxon>Magnoliopsida</taxon>
        <taxon>Liliopsida</taxon>
        <taxon>Asparagales</taxon>
        <taxon>Orchidaceae</taxon>
        <taxon>Apostasioideae</taxon>
        <taxon>Apostasia</taxon>
    </lineage>
</organism>
<feature type="compositionally biased region" description="Polar residues" evidence="6">
    <location>
        <begin position="91"/>
        <end position="104"/>
    </location>
</feature>
<evidence type="ECO:0000256" key="3">
    <source>
        <dbReference type="ARBA" id="ARBA00023125"/>
    </source>
</evidence>